<evidence type="ECO:0000313" key="1">
    <source>
        <dbReference type="EMBL" id="SHF12983.1"/>
    </source>
</evidence>
<accession>A0A1M4Z4H2</accession>
<proteinExistence type="predicted"/>
<reference evidence="1 2" key="1">
    <citation type="submission" date="2016-11" db="EMBL/GenBank/DDBJ databases">
        <authorList>
            <person name="Jaros S."/>
            <person name="Januszkiewicz K."/>
            <person name="Wedrychowicz H."/>
        </authorList>
    </citation>
    <scope>NUCLEOTIDE SEQUENCE [LARGE SCALE GENOMIC DNA]</scope>
    <source>
        <strain evidence="1 2">DSM 44666</strain>
    </source>
</reference>
<dbReference type="SUPFAM" id="SSF111331">
    <property type="entry name" value="NAD kinase/diacylglycerol kinase-like"/>
    <property type="match status" value="1"/>
</dbReference>
<dbReference type="AlphaFoldDB" id="A0A1M4Z4H2"/>
<dbReference type="GO" id="GO:0003951">
    <property type="term" value="F:NAD+ kinase activity"/>
    <property type="evidence" value="ECO:0007669"/>
    <property type="project" value="InterPro"/>
</dbReference>
<keyword evidence="2" id="KW-1185">Reference proteome</keyword>
<dbReference type="RefSeq" id="WP_073155269.1">
    <property type="nucleotide sequence ID" value="NZ_FQVL01000008.1"/>
</dbReference>
<dbReference type="InterPro" id="IPR016064">
    <property type="entry name" value="NAD/diacylglycerol_kinase_sf"/>
</dbReference>
<dbReference type="Gene3D" id="2.60.200.30">
    <property type="entry name" value="Probable inorganic polyphosphate/atp-NAD kinase, domain 2"/>
    <property type="match status" value="1"/>
</dbReference>
<organism evidence="1 2">
    <name type="scientific">Seinonella peptonophila</name>
    <dbReference type="NCBI Taxonomy" id="112248"/>
    <lineage>
        <taxon>Bacteria</taxon>
        <taxon>Bacillati</taxon>
        <taxon>Bacillota</taxon>
        <taxon>Bacilli</taxon>
        <taxon>Bacillales</taxon>
        <taxon>Thermoactinomycetaceae</taxon>
        <taxon>Seinonella</taxon>
    </lineage>
</organism>
<name>A0A1M4Z4H2_9BACL</name>
<dbReference type="PANTHER" id="PTHR13158:SF5">
    <property type="entry name" value="NAD KINASE 2, MITOCHONDRIAL"/>
    <property type="match status" value="1"/>
</dbReference>
<gene>
    <name evidence="1" type="ORF">SAMN05444392_10836</name>
</gene>
<dbReference type="GO" id="GO:0019674">
    <property type="term" value="P:NAD+ metabolic process"/>
    <property type="evidence" value="ECO:0007669"/>
    <property type="project" value="InterPro"/>
</dbReference>
<dbReference type="InterPro" id="IPR017437">
    <property type="entry name" value="ATP-NAD_kinase_PpnK-typ_C"/>
</dbReference>
<dbReference type="OrthoDB" id="1889537at2"/>
<sequence length="310" mass="34748">MDRFEKAVIVTRPTRLQGLLSQYQTRQQASFYLKRAGVDFKQFSGEHDTYQYAVEQIRKELSRRLKVQVIDRSFLPNFLFTDKDIIITIGIDGLVVNTAKYLSGQPLIAVNPDPERIDGTLLPFTTMTTSQAVDRVLSGKEKYRQVTMAKAILNNGQHLLAFNDLFIGTRSHISARYRISWQNHQENHSSSGIIISTGIGSTGWMSSVVNMVNGWVSQFQSQSPPLPYPKLSWEDERLLFVVREPFVSKMTSASLVSGYITASQPLQIESQMDDAGVIFSDGIETDFLSFAAGSIATITLSEQHTRLVIG</sequence>
<dbReference type="Proteomes" id="UP000184476">
    <property type="component" value="Unassembled WGS sequence"/>
</dbReference>
<dbReference type="PANTHER" id="PTHR13158">
    <property type="match status" value="1"/>
</dbReference>
<protein>
    <recommendedName>
        <fullName evidence="3">NAD kinase</fullName>
    </recommendedName>
</protein>
<evidence type="ECO:0008006" key="3">
    <source>
        <dbReference type="Google" id="ProtNLM"/>
    </source>
</evidence>
<dbReference type="EMBL" id="FQVL01000008">
    <property type="protein sequence ID" value="SHF12983.1"/>
    <property type="molecule type" value="Genomic_DNA"/>
</dbReference>
<dbReference type="STRING" id="112248.SAMN05444392_10836"/>
<evidence type="ECO:0000313" key="2">
    <source>
        <dbReference type="Proteomes" id="UP000184476"/>
    </source>
</evidence>